<evidence type="ECO:0000313" key="2">
    <source>
        <dbReference type="EMBL" id="AXF86566.1"/>
    </source>
</evidence>
<gene>
    <name evidence="2" type="ORF">DTO96_102321</name>
</gene>
<dbReference type="AlphaFoldDB" id="A0A345DDX8"/>
<keyword evidence="1" id="KW-1133">Transmembrane helix</keyword>
<evidence type="ECO:0000256" key="1">
    <source>
        <dbReference type="SAM" id="Phobius"/>
    </source>
</evidence>
<keyword evidence="3" id="KW-1185">Reference proteome</keyword>
<dbReference type="SUPFAM" id="SSF64383">
    <property type="entry name" value="Cell-division protein ZipA, C-terminal domain"/>
    <property type="match status" value="1"/>
</dbReference>
<sequence length="602" mass="66705">MSEFELSTLVMVAMLLGGLGGYSYWQIRRAQSLQRKPIESAHAHTGAYGAGSMTHDAVGVHTHTASDIPLHRTSPDDMLASAVQSAQDSKRYESVQNAYVPTGVGYALHNESDDEDDVYVRSTAPVISPSPPVYGSKHQSAYDVKPIKENHYAYTPELQTRAQDEAQAFAQTHAAAHSIEHDIISYHDTVTHEIPAVEPVFTPPFKPSVDAIVETPATASTELTAHAPMGSATTASGHAPVYPSTQTPIETPVETSIPATTWLNDPLDVPVEDLMLAADPQFFNQQDLTEQATFSVFDPLIRFSSWIENARPSPIQAIDGVLDLMVSQPKNAHDIERALYDLRLDTDLPLRLYGLRAGQVVARHSEDTNAARQWQPLEQGVLYSGLRLTLQLANASSHASTQLIHDWFELAQRLARRLAAHVNVWPDPAALASYAVYLHDISKRLGAPLVVQLHKPQGLWAAYEVHQQMTQWGLQLDANGQYVARNRDGHVLYRVLNDLNNPRAQDFYRDALATMHVQTLSFCLDLARVKAEYHPQERLWHDMSQLAHDLKAQWCNGMGQNIVPDMLFSHAAEHIPAYVQQLAALGVPAGSLTMKRLLKQRP</sequence>
<evidence type="ECO:0000313" key="3">
    <source>
        <dbReference type="Proteomes" id="UP000252182"/>
    </source>
</evidence>
<organism evidence="2 3">
    <name type="scientific">Ephemeroptericola cinctiostellae</name>
    <dbReference type="NCBI Taxonomy" id="2268024"/>
    <lineage>
        <taxon>Bacteria</taxon>
        <taxon>Pseudomonadati</taxon>
        <taxon>Pseudomonadota</taxon>
        <taxon>Betaproteobacteria</taxon>
        <taxon>Burkholderiales</taxon>
        <taxon>Burkholderiaceae</taxon>
        <taxon>Ephemeroptericola</taxon>
    </lineage>
</organism>
<proteinExistence type="predicted"/>
<dbReference type="Proteomes" id="UP000252182">
    <property type="component" value="Chromosome"/>
</dbReference>
<keyword evidence="1" id="KW-0472">Membrane</keyword>
<dbReference type="OrthoDB" id="9818386at2"/>
<accession>A0A345DDX8</accession>
<dbReference type="RefSeq" id="WP_114563624.1">
    <property type="nucleotide sequence ID" value="NZ_CP031124.1"/>
</dbReference>
<protein>
    <submittedName>
        <fullName evidence="2">Uncharacterized protein</fullName>
    </submittedName>
</protein>
<name>A0A345DDX8_9BURK</name>
<dbReference type="EMBL" id="CP031124">
    <property type="protein sequence ID" value="AXF86566.1"/>
    <property type="molecule type" value="Genomic_DNA"/>
</dbReference>
<feature type="transmembrane region" description="Helical" evidence="1">
    <location>
        <begin position="6"/>
        <end position="25"/>
    </location>
</feature>
<dbReference type="Gene3D" id="3.30.1400.10">
    <property type="entry name" value="ZipA, C-terminal FtsZ-binding domain"/>
    <property type="match status" value="1"/>
</dbReference>
<dbReference type="InterPro" id="IPR036765">
    <property type="entry name" value="ZipA_FtsZ-bd_C_sf"/>
</dbReference>
<reference evidence="3" key="1">
    <citation type="submission" date="2018-07" db="EMBL/GenBank/DDBJ databases">
        <authorList>
            <person name="Kim H."/>
        </authorList>
    </citation>
    <scope>NUCLEOTIDE SEQUENCE [LARGE SCALE GENOMIC DNA]</scope>
    <source>
        <strain evidence="3">F02</strain>
    </source>
</reference>
<keyword evidence="1" id="KW-0812">Transmembrane</keyword>
<dbReference type="KEGG" id="hyf:DTO96_102321"/>
<dbReference type="GO" id="GO:0090529">
    <property type="term" value="P:cell septum assembly"/>
    <property type="evidence" value="ECO:0007669"/>
    <property type="project" value="InterPro"/>
</dbReference>